<reference evidence="2" key="1">
    <citation type="submission" date="2023-08" db="EMBL/GenBank/DDBJ databases">
        <title>The draft genome of Tsukamurella strandjordii strain 050030.</title>
        <authorList>
            <person name="Zhao F."/>
            <person name="Feng Y."/>
            <person name="Zong Z."/>
        </authorList>
    </citation>
    <scope>NUCLEOTIDE SEQUENCE</scope>
    <source>
        <strain evidence="2">050030</strain>
    </source>
</reference>
<sequence>MTDATVAASIAFLLQAMTPDADERAAAAQHRASLEEWLKQDLGIVRMRETGSWHHGTAISPTSDVDYFVTMPDVRPETSYTALKALRASLTEGFPECWVWIDRPAVRVTYPSGGPAVEITPAYFRDADDYNIPDPASNGWIQSNPAIHLEYVNDVQHRTDGKAKSLIRLVKIWKAMNKVPVSSFYLEMRAARFTETTTLPIIYDWDLRDFFRGLAEVGLREMNDPTQYGRRIGVGAASSAELVQATHAVDRAARLAGLMREATERDDEAIAVRHLMSLYHLGMQ</sequence>
<keyword evidence="3" id="KW-1185">Reference proteome</keyword>
<dbReference type="GO" id="GO:0051607">
    <property type="term" value="P:defense response to virus"/>
    <property type="evidence" value="ECO:0007669"/>
    <property type="project" value="UniProtKB-KW"/>
</dbReference>
<keyword evidence="1" id="KW-0051">Antiviral defense</keyword>
<name>A0AA90S9T7_9ACTN</name>
<accession>A0AA90S9T7</accession>
<protein>
    <submittedName>
        <fullName evidence="2">Nucleotidyltransferase</fullName>
    </submittedName>
</protein>
<dbReference type="CDD" id="cd05400">
    <property type="entry name" value="NT_2-5OAS_ClassI-CCAase"/>
    <property type="match status" value="1"/>
</dbReference>
<dbReference type="EMBL" id="JAUTIX010000010">
    <property type="protein sequence ID" value="MDP0400535.1"/>
    <property type="molecule type" value="Genomic_DNA"/>
</dbReference>
<organism evidence="2 3">
    <name type="scientific">Tsukamurella strandjordii</name>
    <dbReference type="NCBI Taxonomy" id="147577"/>
    <lineage>
        <taxon>Bacteria</taxon>
        <taxon>Bacillati</taxon>
        <taxon>Actinomycetota</taxon>
        <taxon>Actinomycetes</taxon>
        <taxon>Mycobacteriales</taxon>
        <taxon>Tsukamurellaceae</taxon>
        <taxon>Tsukamurella</taxon>
    </lineage>
</organism>
<dbReference type="Pfam" id="PF18144">
    <property type="entry name" value="SMODS"/>
    <property type="match status" value="1"/>
</dbReference>
<dbReference type="Proteomes" id="UP001178281">
    <property type="component" value="Unassembled WGS sequence"/>
</dbReference>
<evidence type="ECO:0000313" key="3">
    <source>
        <dbReference type="Proteomes" id="UP001178281"/>
    </source>
</evidence>
<dbReference type="InterPro" id="IPR043519">
    <property type="entry name" value="NT_sf"/>
</dbReference>
<dbReference type="GO" id="GO:0016779">
    <property type="term" value="F:nucleotidyltransferase activity"/>
    <property type="evidence" value="ECO:0007669"/>
    <property type="project" value="InterPro"/>
</dbReference>
<evidence type="ECO:0000313" key="2">
    <source>
        <dbReference type="EMBL" id="MDP0400535.1"/>
    </source>
</evidence>
<dbReference type="RefSeq" id="WP_305112908.1">
    <property type="nucleotide sequence ID" value="NZ_JAUTIX010000010.1"/>
</dbReference>
<comment type="caution">
    <text evidence="2">The sequence shown here is derived from an EMBL/GenBank/DDBJ whole genome shotgun (WGS) entry which is preliminary data.</text>
</comment>
<dbReference type="AlphaFoldDB" id="A0AA90S9T7"/>
<proteinExistence type="predicted"/>
<gene>
    <name evidence="2" type="ORF">Q7X28_21665</name>
</gene>
<evidence type="ECO:0000256" key="1">
    <source>
        <dbReference type="ARBA" id="ARBA00023118"/>
    </source>
</evidence>
<dbReference type="InterPro" id="IPR006116">
    <property type="entry name" value="NT_2-5OAS_ClassI-CCAase"/>
</dbReference>
<dbReference type="SUPFAM" id="SSF81301">
    <property type="entry name" value="Nucleotidyltransferase"/>
    <property type="match status" value="1"/>
</dbReference>